<gene>
    <name evidence="1" type="ORF">H6G24_20785</name>
</gene>
<comment type="caution">
    <text evidence="1">The sequence shown here is derived from an EMBL/GenBank/DDBJ whole genome shotgun (WGS) entry which is preliminary data.</text>
</comment>
<sequence length="148" mass="17488">MQTINNQHQFTSAYYQNENYSYQSWTIQPRFSATWHNSKSLTPDVETGLINDYMNKLIKFSNSNHKLSQKFKCNLNYPHGLSSWNLQNLAAGCLSQIQQGFLQQLIDFINLIYQRYKNNFDNTEAVLQRFFNYIGEILLTGRRLSRNE</sequence>
<organism evidence="1 2">
    <name type="scientific">Calothrix parietina FACHB-288</name>
    <dbReference type="NCBI Taxonomy" id="2692896"/>
    <lineage>
        <taxon>Bacteria</taxon>
        <taxon>Bacillati</taxon>
        <taxon>Cyanobacteriota</taxon>
        <taxon>Cyanophyceae</taxon>
        <taxon>Nostocales</taxon>
        <taxon>Calotrichaceae</taxon>
        <taxon>Calothrix</taxon>
    </lineage>
</organism>
<keyword evidence="2" id="KW-1185">Reference proteome</keyword>
<reference evidence="1 2" key="1">
    <citation type="journal article" date="2020" name="ISME J.">
        <title>Comparative genomics reveals insights into cyanobacterial evolution and habitat adaptation.</title>
        <authorList>
            <person name="Chen M.Y."/>
            <person name="Teng W.K."/>
            <person name="Zhao L."/>
            <person name="Hu C.X."/>
            <person name="Zhou Y.K."/>
            <person name="Han B.P."/>
            <person name="Song L.R."/>
            <person name="Shu W.S."/>
        </authorList>
    </citation>
    <scope>NUCLEOTIDE SEQUENCE [LARGE SCALE GENOMIC DNA]</scope>
    <source>
        <strain evidence="1 2">FACHB-288</strain>
    </source>
</reference>
<accession>A0ABR8AD30</accession>
<dbReference type="RefSeq" id="WP_190546124.1">
    <property type="nucleotide sequence ID" value="NZ_CAWPNO010000067.1"/>
</dbReference>
<protein>
    <submittedName>
        <fullName evidence="1">Uncharacterized protein</fullName>
    </submittedName>
</protein>
<proteinExistence type="predicted"/>
<name>A0ABR8AD30_9CYAN</name>
<dbReference type="EMBL" id="JACJQH010000034">
    <property type="protein sequence ID" value="MBD2197916.1"/>
    <property type="molecule type" value="Genomic_DNA"/>
</dbReference>
<evidence type="ECO:0000313" key="2">
    <source>
        <dbReference type="Proteomes" id="UP000658514"/>
    </source>
</evidence>
<evidence type="ECO:0000313" key="1">
    <source>
        <dbReference type="EMBL" id="MBD2197916.1"/>
    </source>
</evidence>
<dbReference type="Proteomes" id="UP000658514">
    <property type="component" value="Unassembled WGS sequence"/>
</dbReference>